<organism evidence="2 3">
    <name type="scientific">Bacillus phage Eldridge</name>
    <dbReference type="NCBI Taxonomy" id="1776293"/>
    <lineage>
        <taxon>Viruses</taxon>
        <taxon>Duplodnaviria</taxon>
        <taxon>Heunggongvirae</taxon>
        <taxon>Uroviricota</taxon>
        <taxon>Caudoviricetes</taxon>
        <taxon>Herelleviridae</taxon>
        <taxon>Bastillevirinae</taxon>
        <taxon>Eldridgevirus</taxon>
        <taxon>Eldridgevirus eldridge</taxon>
    </lineage>
</organism>
<feature type="transmembrane region" description="Helical" evidence="1">
    <location>
        <begin position="62"/>
        <end position="82"/>
    </location>
</feature>
<keyword evidence="1" id="KW-0812">Transmembrane</keyword>
<sequence length="177" mass="18996">MKINIGAKGMVEGVSYIRPVSELAVKGSKEDGMLFMVNNLKEEVLTGSSAQQIKNAKKLKKLLRGLTVVLAASIQMAPRAFAATMETTGGGITPDQIMSWGYSLAAISVSAGIAMSMVMLGVAGIMRMLNKRDMATNLTTDIIKGLVQVLVSVPTVMILFYLAQYMFRNLPSLGSLF</sequence>
<dbReference type="KEGG" id="vg:28801849"/>
<dbReference type="RefSeq" id="YP_009274894.1">
    <property type="nucleotide sequence ID" value="NC_030920.1"/>
</dbReference>
<reference evidence="2 3" key="1">
    <citation type="journal article" date="2016" name="Genome Announc.">
        <title>Complete Genome Sequence of Bacillus megaterium Bacteriophage Eldridge.</title>
        <authorList>
            <person name="Reveille A.M."/>
            <person name="Eldridge K.A."/>
            <person name="Temple L.M."/>
        </authorList>
    </citation>
    <scope>NUCLEOTIDE SEQUENCE [LARGE SCALE GENOMIC DNA]</scope>
</reference>
<proteinExistence type="predicted"/>
<keyword evidence="1" id="KW-0472">Membrane</keyword>
<evidence type="ECO:0000313" key="3">
    <source>
        <dbReference type="Proteomes" id="UP000204502"/>
    </source>
</evidence>
<dbReference type="GeneID" id="28801849"/>
<feature type="transmembrane region" description="Helical" evidence="1">
    <location>
        <begin position="102"/>
        <end position="125"/>
    </location>
</feature>
<dbReference type="OrthoDB" id="15514at10239"/>
<protein>
    <submittedName>
        <fullName evidence="2">Uncharacterized protein</fullName>
    </submittedName>
</protein>
<keyword evidence="1" id="KW-1133">Transmembrane helix</keyword>
<name>A0A0Y0AGI6_9CAUD</name>
<dbReference type="EMBL" id="KU253712">
    <property type="protein sequence ID" value="AMB18770.1"/>
    <property type="molecule type" value="Genomic_DNA"/>
</dbReference>
<gene>
    <name evidence="2" type="ORF">Eldridge_0190</name>
</gene>
<feature type="transmembrane region" description="Helical" evidence="1">
    <location>
        <begin position="146"/>
        <end position="167"/>
    </location>
</feature>
<evidence type="ECO:0000256" key="1">
    <source>
        <dbReference type="SAM" id="Phobius"/>
    </source>
</evidence>
<keyword evidence="3" id="KW-1185">Reference proteome</keyword>
<accession>A0A0Y0AGI6</accession>
<evidence type="ECO:0000313" key="2">
    <source>
        <dbReference type="EMBL" id="AMB18770.1"/>
    </source>
</evidence>
<dbReference type="Proteomes" id="UP000204502">
    <property type="component" value="Segment"/>
</dbReference>